<feature type="binding site" evidence="10">
    <location>
        <position position="172"/>
    </location>
    <ligand>
        <name>[4Fe-4S] cluster</name>
        <dbReference type="ChEBI" id="CHEBI:49883"/>
        <label>3</label>
    </ligand>
</feature>
<evidence type="ECO:0000256" key="1">
    <source>
        <dbReference type="ARBA" id="ARBA00022448"/>
    </source>
</evidence>
<evidence type="ECO:0000256" key="4">
    <source>
        <dbReference type="ARBA" id="ARBA00022737"/>
    </source>
</evidence>
<feature type="binding site" evidence="10">
    <location>
        <position position="73"/>
    </location>
    <ligand>
        <name>[4Fe-4S] cluster</name>
        <dbReference type="ChEBI" id="CHEBI:49883"/>
        <label>1</label>
    </ligand>
</feature>
<feature type="binding site" evidence="10">
    <location>
        <position position="140"/>
    </location>
    <ligand>
        <name>[4Fe-4S] cluster</name>
        <dbReference type="ChEBI" id="CHEBI:49883"/>
        <label>2</label>
    </ligand>
</feature>
<evidence type="ECO:0000256" key="3">
    <source>
        <dbReference type="ARBA" id="ARBA00022723"/>
    </source>
</evidence>
<keyword evidence="4 10" id="KW-0677">Repeat</keyword>
<evidence type="ECO:0000259" key="11">
    <source>
        <dbReference type="PROSITE" id="PS51379"/>
    </source>
</evidence>
<dbReference type="PROSITE" id="PS51379">
    <property type="entry name" value="4FE4S_FER_2"/>
    <property type="match status" value="3"/>
</dbReference>
<evidence type="ECO:0000313" key="14">
    <source>
        <dbReference type="Proteomes" id="UP000681343"/>
    </source>
</evidence>
<feature type="domain" description="4Fe-4S" evidence="12">
    <location>
        <begin position="31"/>
        <end position="90"/>
    </location>
</feature>
<feature type="region of interest" description="Hydrophobic" evidence="10">
    <location>
        <begin position="1"/>
        <end position="25"/>
    </location>
</feature>
<dbReference type="InterPro" id="IPR007202">
    <property type="entry name" value="4Fe-4S_dom"/>
</dbReference>
<comment type="function">
    <text evidence="10">Part of a membrane-bound complex that couples electron transfer with translocation of ions across the membrane.</text>
</comment>
<dbReference type="GO" id="GO:0005886">
    <property type="term" value="C:plasma membrane"/>
    <property type="evidence" value="ECO:0007669"/>
    <property type="project" value="UniProtKB-SubCell"/>
</dbReference>
<feature type="binding site" evidence="10">
    <location>
        <position position="175"/>
    </location>
    <ligand>
        <name>[4Fe-4S] cluster</name>
        <dbReference type="ChEBI" id="CHEBI:49883"/>
        <label>3</label>
    </ligand>
</feature>
<feature type="binding site" evidence="10">
    <location>
        <position position="136"/>
    </location>
    <ligand>
        <name>[4Fe-4S] cluster</name>
        <dbReference type="ChEBI" id="CHEBI:49883"/>
        <label>2</label>
    </ligand>
</feature>
<keyword evidence="3 10" id="KW-0479">Metal-binding</keyword>
<geneLocation type="plasmid" evidence="13 14">
    <name>pMM35_01</name>
</geneLocation>
<comment type="similarity">
    <text evidence="10">Belongs to the 4Fe4S bacterial-type ferredoxin family. RnfB subfamily.</text>
</comment>
<comment type="cofactor">
    <cofactor evidence="10">
        <name>[4Fe-4S] cluster</name>
        <dbReference type="ChEBI" id="CHEBI:49883"/>
    </cofactor>
    <text evidence="10">Binds 3 [4Fe-4S] clusters.</text>
</comment>
<dbReference type="EC" id="7.-.-.-" evidence="10"/>
<dbReference type="PANTHER" id="PTHR43560:SF1">
    <property type="entry name" value="ION-TRANSLOCATING OXIDOREDUCTASE COMPLEX SUBUNIT B"/>
    <property type="match status" value="1"/>
</dbReference>
<evidence type="ECO:0000256" key="2">
    <source>
        <dbReference type="ARBA" id="ARBA00022485"/>
    </source>
</evidence>
<dbReference type="InterPro" id="IPR050395">
    <property type="entry name" value="4Fe4S_Ferredoxin_RnfB"/>
</dbReference>
<keyword evidence="8 10" id="KW-0411">Iron-sulfur</keyword>
<dbReference type="Proteomes" id="UP000681343">
    <property type="component" value="Plasmid pMM35_01"/>
</dbReference>
<evidence type="ECO:0000313" key="13">
    <source>
        <dbReference type="EMBL" id="BCK79334.1"/>
    </source>
</evidence>
<dbReference type="Gene3D" id="1.10.15.40">
    <property type="entry name" value="Electron transport complex subunit B, putative Fe-S cluster"/>
    <property type="match status" value="1"/>
</dbReference>
<gene>
    <name evidence="10 13" type="primary">rnfB</name>
    <name evidence="13" type="ORF">MM35RIKEN_15260</name>
</gene>
<comment type="caution">
    <text evidence="10">Lacks conserved residue(s) required for the propagation of feature annotation.</text>
</comment>
<accession>A0A810PUA0</accession>
<name>A0A810PUA0_9FIRM</name>
<keyword evidence="14" id="KW-1185">Reference proteome</keyword>
<dbReference type="AlphaFoldDB" id="A0A810PUA0"/>
<dbReference type="SUPFAM" id="SSF54862">
    <property type="entry name" value="4Fe-4S ferredoxins"/>
    <property type="match status" value="1"/>
</dbReference>
<feature type="binding site" evidence="10">
    <location>
        <position position="56"/>
    </location>
    <ligand>
        <name>[4Fe-4S] cluster</name>
        <dbReference type="ChEBI" id="CHEBI:49883"/>
        <label>1</label>
    </ligand>
</feature>
<comment type="subcellular location">
    <subcellularLocation>
        <location evidence="10">Cell membrane</location>
    </subcellularLocation>
</comment>
<feature type="domain" description="4Fe-4S ferredoxin-type" evidence="11">
    <location>
        <begin position="205"/>
        <end position="233"/>
    </location>
</feature>
<evidence type="ECO:0000256" key="5">
    <source>
        <dbReference type="ARBA" id="ARBA00022967"/>
    </source>
</evidence>
<sequence>MNILYAVIVLGVLAIVFGLILAVAAKVFEVEVDPRLPEIQAALAGANCGGCGYPGCGGCAEAILAGKAPVTACAPAGPEGAAKIAAIMGMAAPSGDKMVAHVLCNGGCNAKDNFEYRGVTDCLAATKVCGGNSKACRYGCFGFGSCVAACKFDAIHVENGVAVVDKEKCTNCGACREACPHHLIVEVPYKQKVFVNCSNKDKGPAVTKVCANSCIACGMCERTCKFDAIHVVNNVAVIDYSKCKNCTMCAKACPRNAIEPIPTPEEKEKFKAAQKAAAEKKAAAAKAAAEAAQAAAPEAPKAE</sequence>
<dbReference type="InterPro" id="IPR017900">
    <property type="entry name" value="4Fe4S_Fe_S_CS"/>
</dbReference>
<evidence type="ECO:0000259" key="12">
    <source>
        <dbReference type="PROSITE" id="PS51656"/>
    </source>
</evidence>
<feature type="binding site" evidence="10">
    <location>
        <position position="48"/>
    </location>
    <ligand>
        <name>[4Fe-4S] cluster</name>
        <dbReference type="ChEBI" id="CHEBI:49883"/>
        <label>1</label>
    </ligand>
</feature>
<dbReference type="Gene3D" id="3.30.70.20">
    <property type="match status" value="2"/>
</dbReference>
<keyword evidence="2 10" id="KW-0004">4Fe-4S</keyword>
<dbReference type="PROSITE" id="PS51656">
    <property type="entry name" value="4FE4S"/>
    <property type="match status" value="1"/>
</dbReference>
<dbReference type="InterPro" id="IPR010207">
    <property type="entry name" value="Elect_transpt_cplx_RnfB/RsxB"/>
</dbReference>
<evidence type="ECO:0000256" key="6">
    <source>
        <dbReference type="ARBA" id="ARBA00022982"/>
    </source>
</evidence>
<dbReference type="InterPro" id="IPR017896">
    <property type="entry name" value="4Fe4S_Fe-S-bd"/>
</dbReference>
<dbReference type="HAMAP" id="MF_00463">
    <property type="entry name" value="RsxB_RnfB"/>
    <property type="match status" value="1"/>
</dbReference>
<organism evidence="13 14">
    <name type="scientific">Vescimonas fastidiosa</name>
    <dbReference type="NCBI Taxonomy" id="2714353"/>
    <lineage>
        <taxon>Bacteria</taxon>
        <taxon>Bacillati</taxon>
        <taxon>Bacillota</taxon>
        <taxon>Clostridia</taxon>
        <taxon>Eubacteriales</taxon>
        <taxon>Oscillospiraceae</taxon>
        <taxon>Vescimonas</taxon>
    </lineage>
</organism>
<feature type="domain" description="4Fe-4S ferredoxin-type" evidence="11">
    <location>
        <begin position="234"/>
        <end position="263"/>
    </location>
</feature>
<keyword evidence="1 10" id="KW-0813">Transport</keyword>
<dbReference type="PROSITE" id="PS00198">
    <property type="entry name" value="4FE4S_FER_1"/>
    <property type="match status" value="2"/>
</dbReference>
<proteinExistence type="inferred from homology"/>
<keyword evidence="5 10" id="KW-1278">Translocase</keyword>
<feature type="binding site" evidence="10">
    <location>
        <position position="146"/>
    </location>
    <ligand>
        <name>[4Fe-4S] cluster</name>
        <dbReference type="ChEBI" id="CHEBI:49883"/>
        <label>2</label>
    </ligand>
</feature>
<evidence type="ECO:0000256" key="10">
    <source>
        <dbReference type="HAMAP-Rule" id="MF_00463"/>
    </source>
</evidence>
<protein>
    <recommendedName>
        <fullName evidence="10">Ion-translocating oxidoreductase complex subunit B</fullName>
        <ecNumber evidence="10">7.-.-.-</ecNumber>
    </recommendedName>
    <alternativeName>
        <fullName evidence="10">Rnf electron transport complex subunit B</fullName>
    </alternativeName>
</protein>
<dbReference type="GO" id="GO:0046872">
    <property type="term" value="F:metal ion binding"/>
    <property type="evidence" value="ECO:0007669"/>
    <property type="project" value="UniProtKB-KW"/>
</dbReference>
<keyword evidence="13" id="KW-0614">Plasmid</keyword>
<dbReference type="PANTHER" id="PTHR43560">
    <property type="entry name" value="ION-TRANSLOCATING OXIDOREDUCTASE COMPLEX SUBUNIT B"/>
    <property type="match status" value="1"/>
</dbReference>
<dbReference type="Pfam" id="PF04060">
    <property type="entry name" value="FeS"/>
    <property type="match status" value="1"/>
</dbReference>
<dbReference type="CDD" id="cd10549">
    <property type="entry name" value="MtMvhB_like"/>
    <property type="match status" value="1"/>
</dbReference>
<feature type="domain" description="4Fe-4S ferredoxin-type" evidence="11">
    <location>
        <begin position="160"/>
        <end position="189"/>
    </location>
</feature>
<feature type="binding site" evidence="10">
    <location>
        <position position="179"/>
    </location>
    <ligand>
        <name>[4Fe-4S] cluster</name>
        <dbReference type="ChEBI" id="CHEBI:49883"/>
        <label>2</label>
    </ligand>
</feature>
<reference evidence="13" key="1">
    <citation type="submission" date="2020-09" db="EMBL/GenBank/DDBJ databases">
        <title>New species isolated from human feces.</title>
        <authorList>
            <person name="Kitahara M."/>
            <person name="Shigeno Y."/>
            <person name="Shime M."/>
            <person name="Matsumoto Y."/>
            <person name="Nakamura S."/>
            <person name="Motooka D."/>
            <person name="Fukuoka S."/>
            <person name="Nishikawa H."/>
            <person name="Benno Y."/>
        </authorList>
    </citation>
    <scope>NUCLEOTIDE SEQUENCE</scope>
    <source>
        <strain evidence="13">MM35</strain>
        <plasmid evidence="13">pMM35_01</plasmid>
    </source>
</reference>
<evidence type="ECO:0000256" key="8">
    <source>
        <dbReference type="ARBA" id="ARBA00023014"/>
    </source>
</evidence>
<dbReference type="GO" id="GO:0051539">
    <property type="term" value="F:4 iron, 4 sulfur cluster binding"/>
    <property type="evidence" value="ECO:0007669"/>
    <property type="project" value="UniProtKB-UniRule"/>
</dbReference>
<dbReference type="EMBL" id="AP023416">
    <property type="protein sequence ID" value="BCK79334.1"/>
    <property type="molecule type" value="Genomic_DNA"/>
</dbReference>
<dbReference type="GO" id="GO:0009055">
    <property type="term" value="F:electron transfer activity"/>
    <property type="evidence" value="ECO:0007669"/>
    <property type="project" value="InterPro"/>
</dbReference>
<dbReference type="RefSeq" id="WP_212820825.1">
    <property type="nucleotide sequence ID" value="NZ_AP023416.1"/>
</dbReference>
<keyword evidence="7 10" id="KW-0408">Iron</keyword>
<feature type="binding site" evidence="10">
    <location>
        <position position="150"/>
    </location>
    <ligand>
        <name>[4Fe-4S] cluster</name>
        <dbReference type="ChEBI" id="CHEBI:49883"/>
        <label>3</label>
    </ligand>
</feature>
<keyword evidence="9 10" id="KW-0472">Membrane</keyword>
<dbReference type="Pfam" id="PF00037">
    <property type="entry name" value="Fer4"/>
    <property type="match status" value="2"/>
</dbReference>
<keyword evidence="6 10" id="KW-0249">Electron transport</keyword>
<evidence type="ECO:0000256" key="7">
    <source>
        <dbReference type="ARBA" id="ARBA00023004"/>
    </source>
</evidence>
<keyword evidence="10" id="KW-1003">Cell membrane</keyword>
<comment type="subunit">
    <text evidence="10">The complex is composed of six subunits: RnfA, RnfB, RnfC, RnfD, RnfE and RnfG.</text>
</comment>
<dbReference type="KEGG" id="vfa:MM35RIKEN_15260"/>
<dbReference type="GO" id="GO:0022900">
    <property type="term" value="P:electron transport chain"/>
    <property type="evidence" value="ECO:0007669"/>
    <property type="project" value="UniProtKB-UniRule"/>
</dbReference>
<feature type="binding site" evidence="10">
    <location>
        <position position="169"/>
    </location>
    <ligand>
        <name>[4Fe-4S] cluster</name>
        <dbReference type="ChEBI" id="CHEBI:49883"/>
        <label>3</label>
    </ligand>
</feature>
<feature type="binding site" evidence="10">
    <location>
        <position position="51"/>
    </location>
    <ligand>
        <name>[4Fe-4S] cluster</name>
        <dbReference type="ChEBI" id="CHEBI:49883"/>
        <label>1</label>
    </ligand>
</feature>
<evidence type="ECO:0000256" key="9">
    <source>
        <dbReference type="ARBA" id="ARBA00023136"/>
    </source>
</evidence>